<dbReference type="RefSeq" id="WP_038245894.1">
    <property type="nucleotide sequence ID" value="NZ_BNER01000009.1"/>
</dbReference>
<evidence type="ECO:0000256" key="5">
    <source>
        <dbReference type="ARBA" id="ARBA00023002"/>
    </source>
</evidence>
<evidence type="ECO:0000256" key="3">
    <source>
        <dbReference type="ARBA" id="ARBA00022643"/>
    </source>
</evidence>
<sequence>MSRLFSPYTIKNLTLKNRIVMSPMCQYSVTKEDGAPNDWHFVHYVSRAIGGTGLIIMEMTSVTPEGRITNGDLGLWSDEQIPHYQRLVNELKKYDTKVGIQIAHAGRKAEDAVQPVGASDIPVEVLPEETMNGELSPPRALTNQEVKETVQKFKLAAERAIKAGFDTIELHGAHGYLLHQFMSPSSNNRTDEYGEDLALFGEEVIKAVKSVMPADMPLIMRMSAIEYIDGGYDLPYSIDMAKRFKKAGVDVFHVSSGGEGPPGERKPQNTPGYQVPFAREFKKQLDLPVIAVGKLSSPELAEATISNGDAELVAIARGMVNDPYWSLHAEKRLTHKVNSPFQYSRGIR</sequence>
<dbReference type="Pfam" id="PF00724">
    <property type="entry name" value="Oxidored_FMN"/>
    <property type="match status" value="1"/>
</dbReference>
<dbReference type="AlphaFoldDB" id="A0A024QGD4"/>
<dbReference type="SUPFAM" id="SSF51395">
    <property type="entry name" value="FMN-linked oxidoreductases"/>
    <property type="match status" value="1"/>
</dbReference>
<accession>A0A024QGD4</accession>
<dbReference type="CDD" id="cd02932">
    <property type="entry name" value="OYE_YqiM_FMN"/>
    <property type="match status" value="1"/>
</dbReference>
<dbReference type="GO" id="GO:0003959">
    <property type="term" value="F:NADPH dehydrogenase activity"/>
    <property type="evidence" value="ECO:0007669"/>
    <property type="project" value="InterPro"/>
</dbReference>
<dbReference type="Gene3D" id="3.20.20.70">
    <property type="entry name" value="Aldolase class I"/>
    <property type="match status" value="1"/>
</dbReference>
<keyword evidence="4" id="KW-0521">NADP</keyword>
<dbReference type="PANTHER" id="PTHR43303:SF4">
    <property type="entry name" value="NADPH DEHYDROGENASE C23G7.10C-RELATED"/>
    <property type="match status" value="1"/>
</dbReference>
<keyword evidence="8" id="KW-1185">Reference proteome</keyword>
<evidence type="ECO:0000313" key="7">
    <source>
        <dbReference type="EMBL" id="CDQ41307.1"/>
    </source>
</evidence>
<evidence type="ECO:0000256" key="1">
    <source>
        <dbReference type="ARBA" id="ARBA00001917"/>
    </source>
</evidence>
<feature type="domain" description="NADH:flavin oxidoreductase/NADH oxidase N-terminal" evidence="6">
    <location>
        <begin position="4"/>
        <end position="334"/>
    </location>
</feature>
<keyword evidence="5" id="KW-0560">Oxidoreductase</keyword>
<comment type="cofactor">
    <cofactor evidence="1">
        <name>FMN</name>
        <dbReference type="ChEBI" id="CHEBI:58210"/>
    </cofactor>
</comment>
<dbReference type="GO" id="GO:0010181">
    <property type="term" value="F:FMN binding"/>
    <property type="evidence" value="ECO:0007669"/>
    <property type="project" value="InterPro"/>
</dbReference>
<keyword evidence="2" id="KW-0285">Flavoprotein</keyword>
<dbReference type="eggNOG" id="COG1902">
    <property type="taxonomic scope" value="Bacteria"/>
</dbReference>
<evidence type="ECO:0000259" key="6">
    <source>
        <dbReference type="Pfam" id="PF00724"/>
    </source>
</evidence>
<protein>
    <submittedName>
        <fullName evidence="7">NADPH dehydrogenase</fullName>
    </submittedName>
</protein>
<dbReference type="PANTHER" id="PTHR43303">
    <property type="entry name" value="NADPH DEHYDROGENASE C23G7.10C-RELATED"/>
    <property type="match status" value="1"/>
</dbReference>
<dbReference type="GO" id="GO:0050661">
    <property type="term" value="F:NADP binding"/>
    <property type="evidence" value="ECO:0007669"/>
    <property type="project" value="InterPro"/>
</dbReference>
<name>A0A024QGD4_9BACI</name>
<evidence type="ECO:0000256" key="2">
    <source>
        <dbReference type="ARBA" id="ARBA00022630"/>
    </source>
</evidence>
<keyword evidence="3" id="KW-0288">FMN</keyword>
<dbReference type="InterPro" id="IPR001155">
    <property type="entry name" value="OxRdtase_FMN_N"/>
</dbReference>
<evidence type="ECO:0000256" key="4">
    <source>
        <dbReference type="ARBA" id="ARBA00022857"/>
    </source>
</evidence>
<reference evidence="7 8" key="1">
    <citation type="submission" date="2014-03" db="EMBL/GenBank/DDBJ databases">
        <authorList>
            <person name="Urmite Genomes U."/>
        </authorList>
    </citation>
    <scope>NUCLEOTIDE SEQUENCE [LARGE SCALE GENOMIC DNA]</scope>
    <source>
        <strain evidence="7 8">Vm-5</strain>
    </source>
</reference>
<evidence type="ECO:0000313" key="8">
    <source>
        <dbReference type="Proteomes" id="UP000028875"/>
    </source>
</evidence>
<dbReference type="InterPro" id="IPR044152">
    <property type="entry name" value="YqjM-like"/>
</dbReference>
<organism evidence="7 8">
    <name type="scientific">Virgibacillus massiliensis</name>
    <dbReference type="NCBI Taxonomy" id="1462526"/>
    <lineage>
        <taxon>Bacteria</taxon>
        <taxon>Bacillati</taxon>
        <taxon>Bacillota</taxon>
        <taxon>Bacilli</taxon>
        <taxon>Bacillales</taxon>
        <taxon>Bacillaceae</taxon>
        <taxon>Virgibacillus</taxon>
    </lineage>
</organism>
<dbReference type="STRING" id="1462526.BN990_03668"/>
<dbReference type="EMBL" id="CCDP010000002">
    <property type="protein sequence ID" value="CDQ41307.1"/>
    <property type="molecule type" value="Genomic_DNA"/>
</dbReference>
<gene>
    <name evidence="7" type="primary">namA_2</name>
    <name evidence="7" type="ORF">BN990_03668</name>
</gene>
<dbReference type="InterPro" id="IPR013785">
    <property type="entry name" value="Aldolase_TIM"/>
</dbReference>
<comment type="caution">
    <text evidence="7">The sequence shown here is derived from an EMBL/GenBank/DDBJ whole genome shotgun (WGS) entry which is preliminary data.</text>
</comment>
<proteinExistence type="predicted"/>
<reference evidence="8" key="2">
    <citation type="submission" date="2014-05" db="EMBL/GenBank/DDBJ databases">
        <title>Draft genome sequence of Virgibacillus massiliensis Vm-5.</title>
        <authorList>
            <person name="Khelaifia S."/>
            <person name="Croce O."/>
            <person name="Lagier J.C."/>
            <person name="Raoult D."/>
        </authorList>
    </citation>
    <scope>NUCLEOTIDE SEQUENCE [LARGE SCALE GENOMIC DNA]</scope>
    <source>
        <strain evidence="8">Vm-5</strain>
    </source>
</reference>
<dbReference type="OrthoDB" id="9772736at2"/>
<dbReference type="Proteomes" id="UP000028875">
    <property type="component" value="Unassembled WGS sequence"/>
</dbReference>